<organism evidence="22 23">
    <name type="scientific">Salmo trutta</name>
    <name type="common">Brown trout</name>
    <dbReference type="NCBI Taxonomy" id="8032"/>
    <lineage>
        <taxon>Eukaryota</taxon>
        <taxon>Metazoa</taxon>
        <taxon>Chordata</taxon>
        <taxon>Craniata</taxon>
        <taxon>Vertebrata</taxon>
        <taxon>Euteleostomi</taxon>
        <taxon>Actinopterygii</taxon>
        <taxon>Neopterygii</taxon>
        <taxon>Teleostei</taxon>
        <taxon>Protacanthopterygii</taxon>
        <taxon>Salmoniformes</taxon>
        <taxon>Salmonidae</taxon>
        <taxon>Salmoninae</taxon>
        <taxon>Salmo</taxon>
    </lineage>
</organism>
<comment type="catalytic activity">
    <reaction evidence="1">
        <text>S-ubiquitinyl-[E2 ubiquitin-conjugating enzyme]-L-cysteine + [acceptor protein]-L-lysine = [E2 ubiquitin-conjugating enzyme]-L-cysteine + N(6)-ubiquitinyl-[acceptor protein]-L-lysine.</text>
        <dbReference type="EC" id="2.3.2.27"/>
    </reaction>
</comment>
<feature type="compositionally biased region" description="Basic and acidic residues" evidence="20">
    <location>
        <begin position="11"/>
        <end position="22"/>
    </location>
</feature>
<keyword evidence="9" id="KW-0677">Repeat</keyword>
<keyword evidence="12" id="KW-0862">Zinc</keyword>
<dbReference type="Gene3D" id="3.30.160.60">
    <property type="entry name" value="Classic Zinc Finger"/>
    <property type="match status" value="4"/>
</dbReference>
<keyword evidence="6" id="KW-0597">Phosphoprotein</keyword>
<dbReference type="AlphaFoldDB" id="A0A673Y624"/>
<feature type="compositionally biased region" description="Acidic residues" evidence="20">
    <location>
        <begin position="205"/>
        <end position="219"/>
    </location>
</feature>
<evidence type="ECO:0000256" key="13">
    <source>
        <dbReference type="ARBA" id="ARBA00023242"/>
    </source>
</evidence>
<keyword evidence="23" id="KW-1185">Reference proteome</keyword>
<dbReference type="Ensembl" id="ENSSTUT00000031361.1">
    <property type="protein sequence ID" value="ENSSTUP00000029976.1"/>
    <property type="gene ID" value="ENSSTUG00000012958.1"/>
</dbReference>
<name>A0A673Y624_SALTR</name>
<evidence type="ECO:0000256" key="2">
    <source>
        <dbReference type="ARBA" id="ARBA00004123"/>
    </source>
</evidence>
<dbReference type="FunFam" id="3.30.160.60:FF:000356">
    <property type="entry name" value="E3 ubiquitin-protein ligase ZFP91"/>
    <property type="match status" value="1"/>
</dbReference>
<dbReference type="InterPro" id="IPR036236">
    <property type="entry name" value="Znf_C2H2_sf"/>
</dbReference>
<dbReference type="SUPFAM" id="SSF57667">
    <property type="entry name" value="beta-beta-alpha zinc fingers"/>
    <property type="match status" value="3"/>
</dbReference>
<gene>
    <name evidence="22" type="primary">LOC115191941</name>
</gene>
<comment type="pathway">
    <text evidence="3">Protein modification; protein ubiquitination.</text>
</comment>
<accession>A0A673Y624</accession>
<evidence type="ECO:0000256" key="17">
    <source>
        <dbReference type="ARBA" id="ARBA00077489"/>
    </source>
</evidence>
<feature type="compositionally biased region" description="Polar residues" evidence="20">
    <location>
        <begin position="1"/>
        <end position="10"/>
    </location>
</feature>
<dbReference type="InterPro" id="IPR013087">
    <property type="entry name" value="Znf_C2H2_type"/>
</dbReference>
<evidence type="ECO:0000256" key="3">
    <source>
        <dbReference type="ARBA" id="ARBA00004906"/>
    </source>
</evidence>
<evidence type="ECO:0000256" key="19">
    <source>
        <dbReference type="PROSITE-ProRule" id="PRU00042"/>
    </source>
</evidence>
<dbReference type="Pfam" id="PF00096">
    <property type="entry name" value="zf-C2H2"/>
    <property type="match status" value="2"/>
</dbReference>
<dbReference type="FunFam" id="3.30.160.60:FF:000183">
    <property type="entry name" value="E3 ubiquitin-protein ligase ZFP91"/>
    <property type="match status" value="1"/>
</dbReference>
<reference evidence="22" key="2">
    <citation type="submission" date="2025-09" db="UniProtKB">
        <authorList>
            <consortium name="Ensembl"/>
        </authorList>
    </citation>
    <scope>IDENTIFICATION</scope>
</reference>
<keyword evidence="7" id="KW-0808">Transferase</keyword>
<evidence type="ECO:0000313" key="23">
    <source>
        <dbReference type="Proteomes" id="UP000472277"/>
    </source>
</evidence>
<feature type="domain" description="C2H2-type" evidence="21">
    <location>
        <begin position="362"/>
        <end position="391"/>
    </location>
</feature>
<comment type="function">
    <text evidence="14">Atypical E3 ubiquitin-protein ligase that mediates 'Lys-63'-linked ubiquitination of MAP3K14/NIK, leading to stabilize and activate MAP3K14/NIK. It thereby acts as an activator of the non-canonical NF-kappa-B2/NFKB2 pathway. May also play an important role in cell proliferation and/or anti-apoptosis.</text>
</comment>
<dbReference type="RefSeq" id="XP_029605849.1">
    <property type="nucleotide sequence ID" value="XM_029749989.1"/>
</dbReference>
<dbReference type="PROSITE" id="PS00028">
    <property type="entry name" value="ZINC_FINGER_C2H2_1"/>
    <property type="match status" value="4"/>
</dbReference>
<evidence type="ECO:0000256" key="18">
    <source>
        <dbReference type="ARBA" id="ARBA00079395"/>
    </source>
</evidence>
<keyword evidence="13" id="KW-0539">Nucleus</keyword>
<evidence type="ECO:0000256" key="15">
    <source>
        <dbReference type="ARBA" id="ARBA00065249"/>
    </source>
</evidence>
<dbReference type="GO" id="GO:0005634">
    <property type="term" value="C:nucleus"/>
    <property type="evidence" value="ECO:0007669"/>
    <property type="project" value="UniProtKB-SubCell"/>
</dbReference>
<keyword evidence="8" id="KW-0479">Metal-binding</keyword>
<evidence type="ECO:0000256" key="5">
    <source>
        <dbReference type="ARBA" id="ARBA00012483"/>
    </source>
</evidence>
<comment type="subunit">
    <text evidence="15">Interacts with MAP3K14/NIK.</text>
</comment>
<dbReference type="SMART" id="SM00355">
    <property type="entry name" value="ZnF_C2H2"/>
    <property type="match status" value="5"/>
</dbReference>
<feature type="domain" description="C2H2-type" evidence="21">
    <location>
        <begin position="420"/>
        <end position="447"/>
    </location>
</feature>
<dbReference type="PANTHER" id="PTHR46179:SF11">
    <property type="entry name" value="E3 UBIQUITIN-PROTEIN LIGASE ZFP91"/>
    <property type="match status" value="1"/>
</dbReference>
<feature type="compositionally biased region" description="Polar residues" evidence="20">
    <location>
        <begin position="228"/>
        <end position="237"/>
    </location>
</feature>
<feature type="compositionally biased region" description="Basic residues" evidence="20">
    <location>
        <begin position="37"/>
        <end position="49"/>
    </location>
</feature>
<feature type="domain" description="C2H2-type" evidence="21">
    <location>
        <begin position="392"/>
        <end position="419"/>
    </location>
</feature>
<dbReference type="FunCoup" id="A0A673Y624">
    <property type="interactions" value="100"/>
</dbReference>
<evidence type="ECO:0000256" key="1">
    <source>
        <dbReference type="ARBA" id="ARBA00000900"/>
    </source>
</evidence>
<feature type="compositionally biased region" description="Polar residues" evidence="20">
    <location>
        <begin position="23"/>
        <end position="32"/>
    </location>
</feature>
<dbReference type="PANTHER" id="PTHR46179">
    <property type="entry name" value="ZINC FINGER PROTEIN"/>
    <property type="match status" value="1"/>
</dbReference>
<dbReference type="PROSITE" id="PS50157">
    <property type="entry name" value="ZINC_FINGER_C2H2_2"/>
    <property type="match status" value="4"/>
</dbReference>
<dbReference type="GeneTree" id="ENSGT00940000156393"/>
<dbReference type="KEGG" id="stru:115191941"/>
<dbReference type="Proteomes" id="UP000472277">
    <property type="component" value="Chromosome 4"/>
</dbReference>
<comment type="subcellular location">
    <subcellularLocation>
        <location evidence="2">Nucleus</location>
    </subcellularLocation>
</comment>
<dbReference type="GO" id="GO:0003712">
    <property type="term" value="F:transcription coregulator activity"/>
    <property type="evidence" value="ECO:0007669"/>
    <property type="project" value="TreeGrafter"/>
</dbReference>
<evidence type="ECO:0000256" key="7">
    <source>
        <dbReference type="ARBA" id="ARBA00022679"/>
    </source>
</evidence>
<dbReference type="EC" id="2.3.2.27" evidence="5"/>
<dbReference type="InParanoid" id="A0A673Y624"/>
<evidence type="ECO:0000256" key="16">
    <source>
        <dbReference type="ARBA" id="ARBA00071305"/>
    </source>
</evidence>
<dbReference type="OrthoDB" id="7852576at2759"/>
<reference evidence="22" key="1">
    <citation type="submission" date="2025-08" db="UniProtKB">
        <authorList>
            <consortium name="Ensembl"/>
        </authorList>
    </citation>
    <scope>IDENTIFICATION</scope>
</reference>
<comment type="similarity">
    <text evidence="4">Belongs to the krueppel C2H2-type zinc-finger protein family.</text>
</comment>
<evidence type="ECO:0000256" key="9">
    <source>
        <dbReference type="ARBA" id="ARBA00022737"/>
    </source>
</evidence>
<keyword evidence="11" id="KW-0833">Ubl conjugation pathway</keyword>
<feature type="compositionally biased region" description="Basic and acidic residues" evidence="20">
    <location>
        <begin position="187"/>
        <end position="204"/>
    </location>
</feature>
<evidence type="ECO:0000256" key="10">
    <source>
        <dbReference type="ARBA" id="ARBA00022771"/>
    </source>
</evidence>
<dbReference type="InterPro" id="IPR051061">
    <property type="entry name" value="Zinc_finger_trans_reg"/>
</dbReference>
<feature type="domain" description="C2H2-type" evidence="21">
    <location>
        <begin position="450"/>
        <end position="473"/>
    </location>
</feature>
<sequence length="782" mass="86254">MEPQITQISDNNKREEPEDDKATVQSPASSAAVTPRRTSRGRGVGRKKGVSPSPCTNGATPGTPSSGRVLRDRSTRTLPAWLQSEKSDDAEESSPDKAVNRRRKAACPRPRKNASSAASTESTGEVGDDSSQAHDSGDPRKPTDVQAHPHSQNAQTRAKAPSARGARGSAKPVCKSEPGTDNPTVEEEAKVVAKKTVRIEKKEENEEDVLLGGEDESPFQDDPKDLSFQPQSQSGEISSDDDIPFRDDLNDQSYNPEAETTRDAPKPRRKPPPRQKEKKEKEPGIKIEGTDVKLENEFGEGDLPRKRGRRRKDDKSPRLPKRRKKPPVQYVRCEMEGCGTVLAHPRYLQHHIKYQHLLKKKFVCPHPSCGRLFRLQKQLLRHAKHHTDQRDYICEFCARAFKSSHNLAVHRMIHTGEKPLQCEICGFTCRQKASLNWHMKKHDADATYQFSCSICNKKFEKKDSVVAHKAKSHPEVLIAEALAANAGALITTPASLLEASGVGCVGNQGELVRLEPAQQVTQVGEQVTHMGQQVAQMGQVSHQVVVVSQDQGLHAMQMPLTIALSPIDPPSPSDTQQQQTHHTLQLQMPLHFVQQVAATSPQQQQSQQTQMQQLALHSGSVVTQQHQPQQLQQMTLQSYQQQQQNQQPQILHMTFQTVDGSQTHLQQIPLLATPQQLQTLQSSSHISTANLPLLAQVQPQLQPPPQTQDIQLQDPTTVGCSESYALDDSVLAASSPSANTLQQCETVGEGEVVWEGGGEGDGVVEGDVLTDATEVHMQHELI</sequence>
<evidence type="ECO:0000256" key="11">
    <source>
        <dbReference type="ARBA" id="ARBA00022786"/>
    </source>
</evidence>
<feature type="compositionally biased region" description="Basic and acidic residues" evidence="20">
    <location>
        <begin position="131"/>
        <end position="143"/>
    </location>
</feature>
<feature type="region of interest" description="Disordered" evidence="20">
    <location>
        <begin position="1"/>
        <end position="327"/>
    </location>
</feature>
<dbReference type="GO" id="GO:0006357">
    <property type="term" value="P:regulation of transcription by RNA polymerase II"/>
    <property type="evidence" value="ECO:0007669"/>
    <property type="project" value="TreeGrafter"/>
</dbReference>
<evidence type="ECO:0000259" key="21">
    <source>
        <dbReference type="PROSITE" id="PS50157"/>
    </source>
</evidence>
<evidence type="ECO:0000256" key="14">
    <source>
        <dbReference type="ARBA" id="ARBA00054990"/>
    </source>
</evidence>
<dbReference type="GO" id="GO:0008270">
    <property type="term" value="F:zinc ion binding"/>
    <property type="evidence" value="ECO:0007669"/>
    <property type="project" value="UniProtKB-KW"/>
</dbReference>
<feature type="compositionally biased region" description="Basic and acidic residues" evidence="20">
    <location>
        <begin position="274"/>
        <end position="296"/>
    </location>
</feature>
<dbReference type="OMA" id="AKPVCKT"/>
<feature type="compositionally biased region" description="Polar residues" evidence="20">
    <location>
        <begin position="53"/>
        <end position="66"/>
    </location>
</feature>
<protein>
    <recommendedName>
        <fullName evidence="16">E3 ubiquitin-protein ligase ZFP91</fullName>
        <ecNumber evidence="5">2.3.2.27</ecNumber>
    </recommendedName>
    <alternativeName>
        <fullName evidence="17">RING-type E3 ubiquitin transferase ZFP91</fullName>
    </alternativeName>
    <alternativeName>
        <fullName evidence="18">Zinc finger protein 91 homolog</fullName>
    </alternativeName>
</protein>
<feature type="compositionally biased region" description="Basic residues" evidence="20">
    <location>
        <begin position="100"/>
        <end position="112"/>
    </location>
</feature>
<evidence type="ECO:0000256" key="8">
    <source>
        <dbReference type="ARBA" id="ARBA00022723"/>
    </source>
</evidence>
<evidence type="ECO:0000256" key="4">
    <source>
        <dbReference type="ARBA" id="ARBA00006991"/>
    </source>
</evidence>
<evidence type="ECO:0000313" key="22">
    <source>
        <dbReference type="Ensembl" id="ENSSTUP00000029976.1"/>
    </source>
</evidence>
<dbReference type="GO" id="GO:0061630">
    <property type="term" value="F:ubiquitin protein ligase activity"/>
    <property type="evidence" value="ECO:0007669"/>
    <property type="project" value="UniProtKB-EC"/>
</dbReference>
<evidence type="ECO:0000256" key="20">
    <source>
        <dbReference type="SAM" id="MobiDB-lite"/>
    </source>
</evidence>
<evidence type="ECO:0000256" key="12">
    <source>
        <dbReference type="ARBA" id="ARBA00022833"/>
    </source>
</evidence>
<keyword evidence="10 19" id="KW-0863">Zinc-finger</keyword>
<proteinExistence type="inferred from homology"/>
<evidence type="ECO:0000256" key="6">
    <source>
        <dbReference type="ARBA" id="ARBA00022553"/>
    </source>
</evidence>
<dbReference type="GeneID" id="115191941"/>